<dbReference type="AlphaFoldDB" id="A0A0B7MMC9"/>
<feature type="transmembrane region" description="Helical" evidence="1">
    <location>
        <begin position="20"/>
        <end position="40"/>
    </location>
</feature>
<evidence type="ECO:0000256" key="1">
    <source>
        <dbReference type="SAM" id="Phobius"/>
    </source>
</evidence>
<evidence type="ECO:0000313" key="3">
    <source>
        <dbReference type="Proteomes" id="UP000054107"/>
    </source>
</evidence>
<organism evidence="2 3">
    <name type="scientific">Parasitella parasitica</name>
    <dbReference type="NCBI Taxonomy" id="35722"/>
    <lineage>
        <taxon>Eukaryota</taxon>
        <taxon>Fungi</taxon>
        <taxon>Fungi incertae sedis</taxon>
        <taxon>Mucoromycota</taxon>
        <taxon>Mucoromycotina</taxon>
        <taxon>Mucoromycetes</taxon>
        <taxon>Mucorales</taxon>
        <taxon>Mucorineae</taxon>
        <taxon>Mucoraceae</taxon>
        <taxon>Parasitella</taxon>
    </lineage>
</organism>
<sequence>MSRYCCSTFDIQYSKNANLSLTSVIVILGIAYSVNAASILPRGEDVCKSGAGAAGFYPVANSETQYVNSMHNGQKLKNTFHTPSR</sequence>
<dbReference type="Proteomes" id="UP000054107">
    <property type="component" value="Unassembled WGS sequence"/>
</dbReference>
<name>A0A0B7MMC9_9FUNG</name>
<proteinExistence type="predicted"/>
<keyword evidence="1" id="KW-0812">Transmembrane</keyword>
<keyword evidence="1" id="KW-1133">Transmembrane helix</keyword>
<accession>A0A0B7MMC9</accession>
<keyword evidence="3" id="KW-1185">Reference proteome</keyword>
<evidence type="ECO:0000313" key="2">
    <source>
        <dbReference type="EMBL" id="CEP06916.1"/>
    </source>
</evidence>
<reference evidence="2 3" key="1">
    <citation type="submission" date="2014-09" db="EMBL/GenBank/DDBJ databases">
        <authorList>
            <person name="Ellenberger Sabrina"/>
        </authorList>
    </citation>
    <scope>NUCLEOTIDE SEQUENCE [LARGE SCALE GENOMIC DNA]</scope>
    <source>
        <strain evidence="2 3">CBS 412.66</strain>
    </source>
</reference>
<keyword evidence="1" id="KW-0472">Membrane</keyword>
<gene>
    <name evidence="2" type="primary">PARPA_00171.1 scaffold 368</name>
</gene>
<dbReference type="EMBL" id="LN718810">
    <property type="protein sequence ID" value="CEP06916.1"/>
    <property type="molecule type" value="Genomic_DNA"/>
</dbReference>
<protein>
    <submittedName>
        <fullName evidence="2">Uncharacterized protein</fullName>
    </submittedName>
</protein>